<proteinExistence type="predicted"/>
<evidence type="ECO:0000256" key="1">
    <source>
        <dbReference type="SAM" id="MobiDB-lite"/>
    </source>
</evidence>
<accession>A0AAE0YJG1</accession>
<dbReference type="EMBL" id="JAWDGP010006072">
    <property type="protein sequence ID" value="KAK3747817.1"/>
    <property type="molecule type" value="Genomic_DNA"/>
</dbReference>
<evidence type="ECO:0000313" key="2">
    <source>
        <dbReference type="EMBL" id="KAK3747817.1"/>
    </source>
</evidence>
<protein>
    <submittedName>
        <fullName evidence="2">Uncharacterized protein</fullName>
    </submittedName>
</protein>
<dbReference type="AlphaFoldDB" id="A0AAE0YJG1"/>
<evidence type="ECO:0000313" key="3">
    <source>
        <dbReference type="Proteomes" id="UP001283361"/>
    </source>
</evidence>
<sequence length="117" mass="12625">MKHLRRNTPGGSAKADGCPSVVEVLEVLSNCHLDNTPQTPGHGFASRYAEQGKDPSEGPPGRGEVGMACAFLFQGEILSRPLRKRFCGNFNFLFANMPKPLPMVPCPPPPARPGVLR</sequence>
<reference evidence="2" key="1">
    <citation type="journal article" date="2023" name="G3 (Bethesda)">
        <title>A reference genome for the long-term kleptoplast-retaining sea slug Elysia crispata morphotype clarki.</title>
        <authorList>
            <person name="Eastman K.E."/>
            <person name="Pendleton A.L."/>
            <person name="Shaikh M.A."/>
            <person name="Suttiyut T."/>
            <person name="Ogas R."/>
            <person name="Tomko P."/>
            <person name="Gavelis G."/>
            <person name="Widhalm J.R."/>
            <person name="Wisecaver J.H."/>
        </authorList>
    </citation>
    <scope>NUCLEOTIDE SEQUENCE</scope>
    <source>
        <strain evidence="2">ECLA1</strain>
    </source>
</reference>
<organism evidence="2 3">
    <name type="scientific">Elysia crispata</name>
    <name type="common">lettuce slug</name>
    <dbReference type="NCBI Taxonomy" id="231223"/>
    <lineage>
        <taxon>Eukaryota</taxon>
        <taxon>Metazoa</taxon>
        <taxon>Spiralia</taxon>
        <taxon>Lophotrochozoa</taxon>
        <taxon>Mollusca</taxon>
        <taxon>Gastropoda</taxon>
        <taxon>Heterobranchia</taxon>
        <taxon>Euthyneura</taxon>
        <taxon>Panpulmonata</taxon>
        <taxon>Sacoglossa</taxon>
        <taxon>Placobranchoidea</taxon>
        <taxon>Plakobranchidae</taxon>
        <taxon>Elysia</taxon>
    </lineage>
</organism>
<comment type="caution">
    <text evidence="2">The sequence shown here is derived from an EMBL/GenBank/DDBJ whole genome shotgun (WGS) entry which is preliminary data.</text>
</comment>
<name>A0AAE0YJG1_9GAST</name>
<keyword evidence="3" id="KW-1185">Reference proteome</keyword>
<feature type="region of interest" description="Disordered" evidence="1">
    <location>
        <begin position="35"/>
        <end position="61"/>
    </location>
</feature>
<dbReference type="Proteomes" id="UP001283361">
    <property type="component" value="Unassembled WGS sequence"/>
</dbReference>
<gene>
    <name evidence="2" type="ORF">RRG08_057361</name>
</gene>